<keyword evidence="3" id="KW-0472">Membrane</keyword>
<dbReference type="SMART" id="SM00448">
    <property type="entry name" value="REC"/>
    <property type="match status" value="1"/>
</dbReference>
<dbReference type="Pfam" id="PF00072">
    <property type="entry name" value="Response_reg"/>
    <property type="match status" value="1"/>
</dbReference>
<feature type="domain" description="Response regulatory" evidence="4">
    <location>
        <begin position="58"/>
        <end position="172"/>
    </location>
</feature>
<feature type="modified residue" description="4-aspartylphosphate" evidence="2">
    <location>
        <position position="107"/>
    </location>
</feature>
<dbReference type="InterPro" id="IPR050595">
    <property type="entry name" value="Bact_response_regulator"/>
</dbReference>
<name>A0ABT4GZ96_PAEAL</name>
<dbReference type="PANTHER" id="PTHR44591">
    <property type="entry name" value="STRESS RESPONSE REGULATOR PROTEIN 1"/>
    <property type="match status" value="1"/>
</dbReference>
<gene>
    <name evidence="5" type="ORF">M5X12_15790</name>
</gene>
<sequence>MELFFFVLFSASVPFIIYLYFISKQRPRSLEQAPAIAVNSSPNHRDMDEGQDVASHCSILVVEDQLSIRILLKEALEELPLEVREAETGEQALDSMRECPSRIVLMDVSLPDMNGLDVLHTVRTMRPDTEVIMMSAYSDADKVNEAKAAGAIGFFSKPFDLEELRAYISSRL</sequence>
<accession>A0ABT4GZ96</accession>
<dbReference type="PANTHER" id="PTHR44591:SF3">
    <property type="entry name" value="RESPONSE REGULATORY DOMAIN-CONTAINING PROTEIN"/>
    <property type="match status" value="1"/>
</dbReference>
<keyword evidence="3" id="KW-0812">Transmembrane</keyword>
<dbReference type="InterPro" id="IPR001789">
    <property type="entry name" value="Sig_transdc_resp-reg_receiver"/>
</dbReference>
<dbReference type="PROSITE" id="PS50110">
    <property type="entry name" value="RESPONSE_REGULATORY"/>
    <property type="match status" value="1"/>
</dbReference>
<keyword evidence="6" id="KW-1185">Reference proteome</keyword>
<evidence type="ECO:0000313" key="5">
    <source>
        <dbReference type="EMBL" id="MCY9762034.1"/>
    </source>
</evidence>
<dbReference type="InterPro" id="IPR011006">
    <property type="entry name" value="CheY-like_superfamily"/>
</dbReference>
<protein>
    <submittedName>
        <fullName evidence="5">Response regulator</fullName>
    </submittedName>
</protein>
<evidence type="ECO:0000256" key="2">
    <source>
        <dbReference type="PROSITE-ProRule" id="PRU00169"/>
    </source>
</evidence>
<dbReference type="GeneID" id="94490314"/>
<dbReference type="Gene3D" id="3.40.50.2300">
    <property type="match status" value="1"/>
</dbReference>
<dbReference type="Proteomes" id="UP001527181">
    <property type="component" value="Unassembled WGS sequence"/>
</dbReference>
<keyword evidence="3" id="KW-1133">Transmembrane helix</keyword>
<evidence type="ECO:0000313" key="6">
    <source>
        <dbReference type="Proteomes" id="UP001527181"/>
    </source>
</evidence>
<dbReference type="EMBL" id="JAMDNP010000024">
    <property type="protein sequence ID" value="MCY9762034.1"/>
    <property type="molecule type" value="Genomic_DNA"/>
</dbReference>
<evidence type="ECO:0000256" key="1">
    <source>
        <dbReference type="ARBA" id="ARBA00022553"/>
    </source>
</evidence>
<proteinExistence type="predicted"/>
<feature type="transmembrane region" description="Helical" evidence="3">
    <location>
        <begin position="6"/>
        <end position="22"/>
    </location>
</feature>
<evidence type="ECO:0000256" key="3">
    <source>
        <dbReference type="SAM" id="Phobius"/>
    </source>
</evidence>
<reference evidence="5 6" key="1">
    <citation type="submission" date="2022-05" db="EMBL/GenBank/DDBJ databases">
        <title>Genome Sequencing of Bee-Associated Microbes.</title>
        <authorList>
            <person name="Dunlap C."/>
        </authorList>
    </citation>
    <scope>NUCLEOTIDE SEQUENCE [LARGE SCALE GENOMIC DNA]</scope>
    <source>
        <strain evidence="5 6">NRRL B-04010</strain>
    </source>
</reference>
<evidence type="ECO:0000259" key="4">
    <source>
        <dbReference type="PROSITE" id="PS50110"/>
    </source>
</evidence>
<organism evidence="5 6">
    <name type="scientific">Paenibacillus alvei</name>
    <name type="common">Bacillus alvei</name>
    <dbReference type="NCBI Taxonomy" id="44250"/>
    <lineage>
        <taxon>Bacteria</taxon>
        <taxon>Bacillati</taxon>
        <taxon>Bacillota</taxon>
        <taxon>Bacilli</taxon>
        <taxon>Bacillales</taxon>
        <taxon>Paenibacillaceae</taxon>
        <taxon>Paenibacillus</taxon>
    </lineage>
</organism>
<dbReference type="SUPFAM" id="SSF52172">
    <property type="entry name" value="CheY-like"/>
    <property type="match status" value="1"/>
</dbReference>
<keyword evidence="1 2" id="KW-0597">Phosphoprotein</keyword>
<dbReference type="RefSeq" id="WP_262866692.1">
    <property type="nucleotide sequence ID" value="NZ_JAKOBS010000037.1"/>
</dbReference>
<comment type="caution">
    <text evidence="5">The sequence shown here is derived from an EMBL/GenBank/DDBJ whole genome shotgun (WGS) entry which is preliminary data.</text>
</comment>